<dbReference type="Gene3D" id="3.30.450.20">
    <property type="entry name" value="PAS domain"/>
    <property type="match status" value="1"/>
</dbReference>
<evidence type="ECO:0000259" key="1">
    <source>
        <dbReference type="PROSITE" id="PS50112"/>
    </source>
</evidence>
<proteinExistence type="predicted"/>
<keyword evidence="4" id="KW-1185">Reference proteome</keyword>
<dbReference type="Pfam" id="PF08447">
    <property type="entry name" value="PAS_3"/>
    <property type="match status" value="1"/>
</dbReference>
<dbReference type="PROSITE" id="PS50921">
    <property type="entry name" value="ANTAR"/>
    <property type="match status" value="1"/>
</dbReference>
<protein>
    <submittedName>
        <fullName evidence="3">ANTAR domain-containing protein</fullName>
    </submittedName>
</protein>
<feature type="domain" description="PAS" evidence="1">
    <location>
        <begin position="38"/>
        <end position="83"/>
    </location>
</feature>
<dbReference type="InterPro" id="IPR036388">
    <property type="entry name" value="WH-like_DNA-bd_sf"/>
</dbReference>
<dbReference type="InterPro" id="IPR000014">
    <property type="entry name" value="PAS"/>
</dbReference>
<organism evidence="3 4">
    <name type="scientific">Nocardia aurea</name>
    <dbReference type="NCBI Taxonomy" id="2144174"/>
    <lineage>
        <taxon>Bacteria</taxon>
        <taxon>Bacillati</taxon>
        <taxon>Actinomycetota</taxon>
        <taxon>Actinomycetes</taxon>
        <taxon>Mycobacteriales</taxon>
        <taxon>Nocardiaceae</taxon>
        <taxon>Nocardia</taxon>
    </lineage>
</organism>
<dbReference type="Gene3D" id="1.10.10.10">
    <property type="entry name" value="Winged helix-like DNA-binding domain superfamily/Winged helix DNA-binding domain"/>
    <property type="match status" value="1"/>
</dbReference>
<dbReference type="SUPFAM" id="SSF55785">
    <property type="entry name" value="PYP-like sensor domain (PAS domain)"/>
    <property type="match status" value="1"/>
</dbReference>
<dbReference type="RefSeq" id="WP_109528546.1">
    <property type="nucleotide sequence ID" value="NZ_JBFAKC010000012.1"/>
</dbReference>
<dbReference type="SMART" id="SM01012">
    <property type="entry name" value="ANTAR"/>
    <property type="match status" value="1"/>
</dbReference>
<evidence type="ECO:0000313" key="4">
    <source>
        <dbReference type="Proteomes" id="UP001551695"/>
    </source>
</evidence>
<sequence length="225" mass="24921">MTESAEGITEDVDRVLGGGLRLTAGRFGFRFADQRWDWSHEVAAMHGYALDEALPTTELLLSHKHPEDRDLVAAVIADAVAKGQAFCSRHRIVDTAGTAHEVIVLADQLVEDGTVVGTAGYYIDLTDTRDEEQRRAVEQPDAGPPEARAAIEQAKGILRYVYRITDDQAFDVLRWRSQETNTKLRDLASQLLIDLDTLPGPAAHVQTRFDHVLLTVHERIGARGE</sequence>
<evidence type="ECO:0000313" key="3">
    <source>
        <dbReference type="EMBL" id="MEV0710884.1"/>
    </source>
</evidence>
<name>A0ABV3FZL9_9NOCA</name>
<accession>A0ABV3FZL9</accession>
<dbReference type="PROSITE" id="PS50112">
    <property type="entry name" value="PAS"/>
    <property type="match status" value="1"/>
</dbReference>
<dbReference type="InterPro" id="IPR035965">
    <property type="entry name" value="PAS-like_dom_sf"/>
</dbReference>
<evidence type="ECO:0000259" key="2">
    <source>
        <dbReference type="PROSITE" id="PS50921"/>
    </source>
</evidence>
<dbReference type="EMBL" id="JBFAKC010000012">
    <property type="protein sequence ID" value="MEV0710884.1"/>
    <property type="molecule type" value="Genomic_DNA"/>
</dbReference>
<feature type="domain" description="ANTAR" evidence="2">
    <location>
        <begin position="131"/>
        <end position="192"/>
    </location>
</feature>
<dbReference type="InterPro" id="IPR005561">
    <property type="entry name" value="ANTAR"/>
</dbReference>
<comment type="caution">
    <text evidence="3">The sequence shown here is derived from an EMBL/GenBank/DDBJ whole genome shotgun (WGS) entry which is preliminary data.</text>
</comment>
<dbReference type="Pfam" id="PF03861">
    <property type="entry name" value="ANTAR"/>
    <property type="match status" value="1"/>
</dbReference>
<dbReference type="InterPro" id="IPR013655">
    <property type="entry name" value="PAS_fold_3"/>
</dbReference>
<reference evidence="3 4" key="1">
    <citation type="submission" date="2024-06" db="EMBL/GenBank/DDBJ databases">
        <title>The Natural Products Discovery Center: Release of the First 8490 Sequenced Strains for Exploring Actinobacteria Biosynthetic Diversity.</title>
        <authorList>
            <person name="Kalkreuter E."/>
            <person name="Kautsar S.A."/>
            <person name="Yang D."/>
            <person name="Bader C.D."/>
            <person name="Teijaro C.N."/>
            <person name="Fluegel L."/>
            <person name="Davis C.M."/>
            <person name="Simpson J.R."/>
            <person name="Lauterbach L."/>
            <person name="Steele A.D."/>
            <person name="Gui C."/>
            <person name="Meng S."/>
            <person name="Li G."/>
            <person name="Viehrig K."/>
            <person name="Ye F."/>
            <person name="Su P."/>
            <person name="Kiefer A.F."/>
            <person name="Nichols A."/>
            <person name="Cepeda A.J."/>
            <person name="Yan W."/>
            <person name="Fan B."/>
            <person name="Jiang Y."/>
            <person name="Adhikari A."/>
            <person name="Zheng C.-J."/>
            <person name="Schuster L."/>
            <person name="Cowan T.M."/>
            <person name="Smanski M.J."/>
            <person name="Chevrette M.G."/>
            <person name="De Carvalho L.P.S."/>
            <person name="Shen B."/>
        </authorList>
    </citation>
    <scope>NUCLEOTIDE SEQUENCE [LARGE SCALE GENOMIC DNA]</scope>
    <source>
        <strain evidence="3 4">NPDC050403</strain>
    </source>
</reference>
<gene>
    <name evidence="3" type="ORF">AB0I48_25285</name>
</gene>
<dbReference type="Proteomes" id="UP001551695">
    <property type="component" value="Unassembled WGS sequence"/>
</dbReference>